<keyword evidence="3" id="KW-1185">Reference proteome</keyword>
<evidence type="ECO:0000313" key="2">
    <source>
        <dbReference type="EMBL" id="MBU5592325.1"/>
    </source>
</evidence>
<organism evidence="2 3">
    <name type="scientific">Clostridium simiarum</name>
    <dbReference type="NCBI Taxonomy" id="2841506"/>
    <lineage>
        <taxon>Bacteria</taxon>
        <taxon>Bacillati</taxon>
        <taxon>Bacillota</taxon>
        <taxon>Clostridia</taxon>
        <taxon>Eubacteriales</taxon>
        <taxon>Clostridiaceae</taxon>
        <taxon>Clostridium</taxon>
    </lineage>
</organism>
<gene>
    <name evidence="2" type="ORF">KQI89_11175</name>
</gene>
<accession>A0ABS6F353</accession>
<comment type="caution">
    <text evidence="2">The sequence shown here is derived from an EMBL/GenBank/DDBJ whole genome shotgun (WGS) entry which is preliminary data.</text>
</comment>
<proteinExistence type="predicted"/>
<feature type="domain" description="Carbamoyl-phosphate synthase small subunit N-terminal" evidence="1">
    <location>
        <begin position="1"/>
        <end position="121"/>
    </location>
</feature>
<reference evidence="2 3" key="1">
    <citation type="submission" date="2021-06" db="EMBL/GenBank/DDBJ databases">
        <authorList>
            <person name="Sun Q."/>
            <person name="Li D."/>
        </authorList>
    </citation>
    <scope>NUCLEOTIDE SEQUENCE [LARGE SCALE GENOMIC DNA]</scope>
    <source>
        <strain evidence="2 3">MSJ-4</strain>
    </source>
</reference>
<dbReference type="Pfam" id="PF00988">
    <property type="entry name" value="CPSase_sm_chain"/>
    <property type="match status" value="1"/>
</dbReference>
<dbReference type="RefSeq" id="WP_216457137.1">
    <property type="nucleotide sequence ID" value="NZ_JAHLQL010000003.1"/>
</dbReference>
<dbReference type="InterPro" id="IPR002474">
    <property type="entry name" value="CarbamoylP_synth_ssu_N"/>
</dbReference>
<evidence type="ECO:0000313" key="3">
    <source>
        <dbReference type="Proteomes" id="UP000736583"/>
    </source>
</evidence>
<name>A0ABS6F353_9CLOT</name>
<dbReference type="SMART" id="SM01097">
    <property type="entry name" value="CPSase_sm_chain"/>
    <property type="match status" value="1"/>
</dbReference>
<sequence length="138" mass="15253">MVGILYLEDGSIFSGKTFGRKGTIIGEIDFDNSTSKDKGVLKKGSSILINNNLKERSNTIDEFHSKGMIFNDISSNFKEPSVKNSIESMLKEMNVLGLYDINMKGIIKRVVDKGSMKCVLTTESLTVKEFESLVSLSS</sequence>
<evidence type="ECO:0000259" key="1">
    <source>
        <dbReference type="SMART" id="SM01097"/>
    </source>
</evidence>
<dbReference type="Proteomes" id="UP000736583">
    <property type="component" value="Unassembled WGS sequence"/>
</dbReference>
<protein>
    <recommendedName>
        <fullName evidence="1">Carbamoyl-phosphate synthase small subunit N-terminal domain-containing protein</fullName>
    </recommendedName>
</protein>
<dbReference type="EMBL" id="JAHLQL010000003">
    <property type="protein sequence ID" value="MBU5592325.1"/>
    <property type="molecule type" value="Genomic_DNA"/>
</dbReference>